<evidence type="ECO:0000256" key="2">
    <source>
        <dbReference type="SAM" id="SignalP"/>
    </source>
</evidence>
<evidence type="ECO:0008006" key="5">
    <source>
        <dbReference type="Google" id="ProtNLM"/>
    </source>
</evidence>
<sequence length="131" mass="13710">MKRALLWLSLPLALAACTVDIKISNLSVAPSTLELSAPAVSVPVGGQATVTVSLTKDCITPAEQENVLAQGNGLPPNLTPDGCAYGDPGGPLEQPVSDVWVGTRQQMTLEPSPYDPKPDPFTVNDAPYQRG</sequence>
<name>A0ABW1ZIH3_9DEIO</name>
<proteinExistence type="predicted"/>
<keyword evidence="4" id="KW-1185">Reference proteome</keyword>
<feature type="signal peptide" evidence="2">
    <location>
        <begin position="1"/>
        <end position="15"/>
    </location>
</feature>
<protein>
    <recommendedName>
        <fullName evidence="5">Lipoprotein</fullName>
    </recommendedName>
</protein>
<accession>A0ABW1ZIH3</accession>
<keyword evidence="2" id="KW-0732">Signal</keyword>
<dbReference type="Proteomes" id="UP001596317">
    <property type="component" value="Unassembled WGS sequence"/>
</dbReference>
<feature type="chain" id="PRO_5046360849" description="Lipoprotein" evidence="2">
    <location>
        <begin position="16"/>
        <end position="131"/>
    </location>
</feature>
<gene>
    <name evidence="3" type="ORF">ACFP90_07570</name>
</gene>
<comment type="caution">
    <text evidence="3">The sequence shown here is derived from an EMBL/GenBank/DDBJ whole genome shotgun (WGS) entry which is preliminary data.</text>
</comment>
<reference evidence="4" key="1">
    <citation type="journal article" date="2019" name="Int. J. Syst. Evol. Microbiol.">
        <title>The Global Catalogue of Microorganisms (GCM) 10K type strain sequencing project: providing services to taxonomists for standard genome sequencing and annotation.</title>
        <authorList>
            <consortium name="The Broad Institute Genomics Platform"/>
            <consortium name="The Broad Institute Genome Sequencing Center for Infectious Disease"/>
            <person name="Wu L."/>
            <person name="Ma J."/>
        </authorList>
    </citation>
    <scope>NUCLEOTIDE SEQUENCE [LARGE SCALE GENOMIC DNA]</scope>
    <source>
        <strain evidence="4">CCUG 63830</strain>
    </source>
</reference>
<organism evidence="3 4">
    <name type="scientific">Deinococcus multiflagellatus</name>
    <dbReference type="NCBI Taxonomy" id="1656887"/>
    <lineage>
        <taxon>Bacteria</taxon>
        <taxon>Thermotogati</taxon>
        <taxon>Deinococcota</taxon>
        <taxon>Deinococci</taxon>
        <taxon>Deinococcales</taxon>
        <taxon>Deinococcaceae</taxon>
        <taxon>Deinococcus</taxon>
    </lineage>
</organism>
<evidence type="ECO:0000256" key="1">
    <source>
        <dbReference type="SAM" id="MobiDB-lite"/>
    </source>
</evidence>
<dbReference type="RefSeq" id="WP_380055168.1">
    <property type="nucleotide sequence ID" value="NZ_JBHSWB010000001.1"/>
</dbReference>
<evidence type="ECO:0000313" key="3">
    <source>
        <dbReference type="EMBL" id="MFC6660233.1"/>
    </source>
</evidence>
<dbReference type="EMBL" id="JBHSWB010000001">
    <property type="protein sequence ID" value="MFC6660233.1"/>
    <property type="molecule type" value="Genomic_DNA"/>
</dbReference>
<dbReference type="PROSITE" id="PS51257">
    <property type="entry name" value="PROKAR_LIPOPROTEIN"/>
    <property type="match status" value="1"/>
</dbReference>
<evidence type="ECO:0000313" key="4">
    <source>
        <dbReference type="Proteomes" id="UP001596317"/>
    </source>
</evidence>
<feature type="region of interest" description="Disordered" evidence="1">
    <location>
        <begin position="69"/>
        <end position="131"/>
    </location>
</feature>